<dbReference type="InterPro" id="IPR012337">
    <property type="entry name" value="RNaseH-like_sf"/>
</dbReference>
<evidence type="ECO:0000256" key="3">
    <source>
        <dbReference type="ARBA" id="ARBA00004496"/>
    </source>
</evidence>
<comment type="function">
    <text evidence="2 11">Endonuclease that specifically degrades the RNA of RNA-DNA hybrids.</text>
</comment>
<evidence type="ECO:0000256" key="10">
    <source>
        <dbReference type="PROSITE-ProRule" id="PRU01319"/>
    </source>
</evidence>
<organism evidence="13 14">
    <name type="scientific">Candidatus Lambdaproteobacteria bacterium RIFOXYD2_FULL_56_26</name>
    <dbReference type="NCBI Taxonomy" id="1817773"/>
    <lineage>
        <taxon>Bacteria</taxon>
        <taxon>Pseudomonadati</taxon>
        <taxon>Pseudomonadota</taxon>
        <taxon>Candidatus Lambdaproteobacteria</taxon>
    </lineage>
</organism>
<dbReference type="Gene3D" id="3.30.420.10">
    <property type="entry name" value="Ribonuclease H-like superfamily/Ribonuclease H"/>
    <property type="match status" value="1"/>
</dbReference>
<keyword evidence="5" id="KW-0963">Cytoplasm</keyword>
<dbReference type="EMBL" id="MFNF01000060">
    <property type="protein sequence ID" value="OGG99246.1"/>
    <property type="molecule type" value="Genomic_DNA"/>
</dbReference>
<evidence type="ECO:0000256" key="2">
    <source>
        <dbReference type="ARBA" id="ARBA00004065"/>
    </source>
</evidence>
<evidence type="ECO:0000256" key="7">
    <source>
        <dbReference type="ARBA" id="ARBA00022723"/>
    </source>
</evidence>
<reference evidence="13 14" key="1">
    <citation type="journal article" date="2016" name="Nat. Commun.">
        <title>Thousands of microbial genomes shed light on interconnected biogeochemical processes in an aquifer system.</title>
        <authorList>
            <person name="Anantharaman K."/>
            <person name="Brown C.T."/>
            <person name="Hug L.A."/>
            <person name="Sharon I."/>
            <person name="Castelle C.J."/>
            <person name="Probst A.J."/>
            <person name="Thomas B.C."/>
            <person name="Singh A."/>
            <person name="Wilkins M.J."/>
            <person name="Karaoz U."/>
            <person name="Brodie E.L."/>
            <person name="Williams K.H."/>
            <person name="Hubbard S.S."/>
            <person name="Banfield J.F."/>
        </authorList>
    </citation>
    <scope>NUCLEOTIDE SEQUENCE [LARGE SCALE GENOMIC DNA]</scope>
</reference>
<evidence type="ECO:0000259" key="12">
    <source>
        <dbReference type="PROSITE" id="PS51975"/>
    </source>
</evidence>
<dbReference type="EC" id="3.1.26.4" evidence="11"/>
<evidence type="ECO:0000256" key="1">
    <source>
        <dbReference type="ARBA" id="ARBA00000077"/>
    </source>
</evidence>
<dbReference type="GO" id="GO:0004523">
    <property type="term" value="F:RNA-DNA hybrid ribonuclease activity"/>
    <property type="evidence" value="ECO:0007669"/>
    <property type="project" value="UniProtKB-UniRule"/>
</dbReference>
<dbReference type="GO" id="GO:0032299">
    <property type="term" value="C:ribonuclease H2 complex"/>
    <property type="evidence" value="ECO:0007669"/>
    <property type="project" value="TreeGrafter"/>
</dbReference>
<dbReference type="PANTHER" id="PTHR10954:SF23">
    <property type="entry name" value="RIBONUCLEASE"/>
    <property type="match status" value="1"/>
</dbReference>
<dbReference type="GO" id="GO:0003723">
    <property type="term" value="F:RNA binding"/>
    <property type="evidence" value="ECO:0007669"/>
    <property type="project" value="UniProtKB-UniRule"/>
</dbReference>
<dbReference type="PANTHER" id="PTHR10954">
    <property type="entry name" value="RIBONUCLEASE H2 SUBUNIT A"/>
    <property type="match status" value="1"/>
</dbReference>
<sequence length="207" mass="22542">MNQRLGIDEAGRGPVLGPLVMAGLCVTEAQLPELAALGVQDSKLFGSGPKAQAKRAALAEELKGRYPHFLVVADSLEVDRWVGPGEGLNALERHLAAQILARFPQAWATLDGAGIFAALTGPRVVAQNRADQDFLEVAGASILAKDWRDKELDRLLAPHQTPMEPIRGGGYANEATLGFVLRWLDAKGQLPPFYRQSFRWAPVDQRR</sequence>
<comment type="subcellular location">
    <subcellularLocation>
        <location evidence="3">Cytoplasm</location>
    </subcellularLocation>
</comment>
<comment type="caution">
    <text evidence="13">The sequence shown here is derived from an EMBL/GenBank/DDBJ whole genome shotgun (WGS) entry which is preliminary data.</text>
</comment>
<keyword evidence="7 10" id="KW-0479">Metal-binding</keyword>
<accession>A0A1F6GMA0</accession>
<comment type="similarity">
    <text evidence="4">Belongs to the RNase HII family. RnhC subfamily.</text>
</comment>
<dbReference type="PROSITE" id="PS51975">
    <property type="entry name" value="RNASE_H_2"/>
    <property type="match status" value="1"/>
</dbReference>
<keyword evidence="9 10" id="KW-0378">Hydrolase</keyword>
<name>A0A1F6GMA0_9PROT</name>
<dbReference type="GO" id="GO:0006298">
    <property type="term" value="P:mismatch repair"/>
    <property type="evidence" value="ECO:0007669"/>
    <property type="project" value="TreeGrafter"/>
</dbReference>
<dbReference type="SUPFAM" id="SSF53098">
    <property type="entry name" value="Ribonuclease H-like"/>
    <property type="match status" value="1"/>
</dbReference>
<evidence type="ECO:0000256" key="4">
    <source>
        <dbReference type="ARBA" id="ARBA00008378"/>
    </source>
</evidence>
<comment type="cofactor">
    <cofactor evidence="10">
        <name>Mn(2+)</name>
        <dbReference type="ChEBI" id="CHEBI:29035"/>
    </cofactor>
    <cofactor evidence="10">
        <name>Mg(2+)</name>
        <dbReference type="ChEBI" id="CHEBI:18420"/>
    </cofactor>
    <text evidence="10">Manganese or magnesium. Binds 1 divalent metal ion per monomer in the absence of substrate. May bind a second metal ion after substrate binding.</text>
</comment>
<dbReference type="InterPro" id="IPR001352">
    <property type="entry name" value="RNase_HII/HIII"/>
</dbReference>
<dbReference type="GO" id="GO:0005737">
    <property type="term" value="C:cytoplasm"/>
    <property type="evidence" value="ECO:0007669"/>
    <property type="project" value="UniProtKB-SubCell"/>
</dbReference>
<dbReference type="Pfam" id="PF01351">
    <property type="entry name" value="RNase_HII"/>
    <property type="match status" value="2"/>
</dbReference>
<evidence type="ECO:0000256" key="11">
    <source>
        <dbReference type="RuleBase" id="RU003515"/>
    </source>
</evidence>
<feature type="binding site" evidence="10">
    <location>
        <position position="8"/>
    </location>
    <ligand>
        <name>a divalent metal cation</name>
        <dbReference type="ChEBI" id="CHEBI:60240"/>
    </ligand>
</feature>
<keyword evidence="6 10" id="KW-0540">Nuclease</keyword>
<dbReference type="GO" id="GO:0043137">
    <property type="term" value="P:DNA replication, removal of RNA primer"/>
    <property type="evidence" value="ECO:0007669"/>
    <property type="project" value="TreeGrafter"/>
</dbReference>
<dbReference type="GO" id="GO:0046872">
    <property type="term" value="F:metal ion binding"/>
    <property type="evidence" value="ECO:0007669"/>
    <property type="project" value="UniProtKB-KW"/>
</dbReference>
<dbReference type="InterPro" id="IPR024567">
    <property type="entry name" value="RNase_HII/HIII_dom"/>
</dbReference>
<evidence type="ECO:0000256" key="9">
    <source>
        <dbReference type="ARBA" id="ARBA00022801"/>
    </source>
</evidence>
<protein>
    <recommendedName>
        <fullName evidence="11">Ribonuclease</fullName>
        <ecNumber evidence="11">3.1.26.4</ecNumber>
    </recommendedName>
</protein>
<evidence type="ECO:0000313" key="14">
    <source>
        <dbReference type="Proteomes" id="UP000177583"/>
    </source>
</evidence>
<evidence type="ECO:0000256" key="6">
    <source>
        <dbReference type="ARBA" id="ARBA00022722"/>
    </source>
</evidence>
<evidence type="ECO:0000256" key="8">
    <source>
        <dbReference type="ARBA" id="ARBA00022759"/>
    </source>
</evidence>
<dbReference type="InterPro" id="IPR036397">
    <property type="entry name" value="RNaseH_sf"/>
</dbReference>
<dbReference type="AlphaFoldDB" id="A0A1F6GMA0"/>
<gene>
    <name evidence="13" type="ORF">A2557_10285</name>
</gene>
<evidence type="ECO:0000256" key="5">
    <source>
        <dbReference type="ARBA" id="ARBA00022490"/>
    </source>
</evidence>
<keyword evidence="8 10" id="KW-0255">Endonuclease</keyword>
<comment type="catalytic activity">
    <reaction evidence="1 10 11">
        <text>Endonucleolytic cleavage to 5'-phosphomonoester.</text>
        <dbReference type="EC" id="3.1.26.4"/>
    </reaction>
</comment>
<dbReference type="Proteomes" id="UP000177583">
    <property type="component" value="Unassembled WGS sequence"/>
</dbReference>
<proteinExistence type="inferred from homology"/>
<evidence type="ECO:0000313" key="13">
    <source>
        <dbReference type="EMBL" id="OGG99246.1"/>
    </source>
</evidence>
<feature type="binding site" evidence="10">
    <location>
        <position position="9"/>
    </location>
    <ligand>
        <name>a divalent metal cation</name>
        <dbReference type="ChEBI" id="CHEBI:60240"/>
    </ligand>
</feature>
<feature type="binding site" evidence="10">
    <location>
        <position position="111"/>
    </location>
    <ligand>
        <name>a divalent metal cation</name>
        <dbReference type="ChEBI" id="CHEBI:60240"/>
    </ligand>
</feature>
<feature type="domain" description="RNase H type-2" evidence="12">
    <location>
        <begin position="2"/>
        <end position="207"/>
    </location>
</feature>